<dbReference type="Proteomes" id="UP000740883">
    <property type="component" value="Unassembled WGS sequence"/>
</dbReference>
<evidence type="ECO:0000313" key="2">
    <source>
        <dbReference type="Proteomes" id="UP000740883"/>
    </source>
</evidence>
<dbReference type="OrthoDB" id="10659992at2759"/>
<dbReference type="EMBL" id="SBJO01000017">
    <property type="protein sequence ID" value="KAF9764543.1"/>
    <property type="molecule type" value="Genomic_DNA"/>
</dbReference>
<sequence length="305" mass="36079">MVRSAYYFEYIAENHGNMSKPMFMKQINIFSFNLQNPDNDILIFSNNMVRDKLNRKTTVFSIQGFLEEEVFENLSNLEFIKLNVVYKERNGKMYEKSNIYSVRKIKDGIELSRGDTQTTRDIVLSYIKLITDHDLLNKKNIEKIIHTHTSNLQVLKSQYLLETALMIFTKKLGKLKELKDLYNPLETLAKSKTPSMIRYKGYILTYENAVCYKLYLILSEIIDSIAACVKSKKKFLKNKIKRISIEEFVEHTFTIRRKTVLITKKTNLSYNRMIPDDFEDVNFKKFIEDKNYKILNNLIIFPFVE</sequence>
<keyword evidence="2" id="KW-1185">Reference proteome</keyword>
<evidence type="ECO:0000313" key="1">
    <source>
        <dbReference type="EMBL" id="KAF9764543.1"/>
    </source>
</evidence>
<accession>A0A9P6H099</accession>
<comment type="caution">
    <text evidence="1">The sequence shown here is derived from an EMBL/GenBank/DDBJ whole genome shotgun (WGS) entry which is preliminary data.</text>
</comment>
<reference evidence="1 2" key="1">
    <citation type="journal article" date="2020" name="Genome Biol. Evol.">
        <title>Comparative genomics of strictly vertically transmitted, feminizing microsporidia endosymbionts of amphipod crustaceans.</title>
        <authorList>
            <person name="Cormier A."/>
            <person name="Chebbi M.A."/>
            <person name="Giraud I."/>
            <person name="Wattier R."/>
            <person name="Teixeira M."/>
            <person name="Gilbert C."/>
            <person name="Rigaud T."/>
            <person name="Cordaux R."/>
        </authorList>
    </citation>
    <scope>NUCLEOTIDE SEQUENCE [LARGE SCALE GENOMIC DNA]</scope>
    <source>
        <strain evidence="1 2">Ou3-Ou53</strain>
    </source>
</reference>
<name>A0A9P6H099_9MICR</name>
<protein>
    <submittedName>
        <fullName evidence="1">Uncharacterized protein</fullName>
    </submittedName>
</protein>
<organism evidence="1 2">
    <name type="scientific">Nosema granulosis</name>
    <dbReference type="NCBI Taxonomy" id="83296"/>
    <lineage>
        <taxon>Eukaryota</taxon>
        <taxon>Fungi</taxon>
        <taxon>Fungi incertae sedis</taxon>
        <taxon>Microsporidia</taxon>
        <taxon>Nosematidae</taxon>
        <taxon>Nosema</taxon>
    </lineage>
</organism>
<dbReference type="AlphaFoldDB" id="A0A9P6H099"/>
<proteinExistence type="predicted"/>
<gene>
    <name evidence="1" type="ORF">NGRA_0469</name>
</gene>